<accession>H9UMZ4</accession>
<dbReference type="PANTHER" id="PTHR33375">
    <property type="entry name" value="CHROMOSOME-PARTITIONING PROTEIN PARB-RELATED"/>
    <property type="match status" value="1"/>
</dbReference>
<dbReference type="eggNOG" id="COG1475">
    <property type="taxonomic scope" value="Bacteria"/>
</dbReference>
<dbReference type="SUPFAM" id="SSF109709">
    <property type="entry name" value="KorB DNA-binding domain-like"/>
    <property type="match status" value="1"/>
</dbReference>
<keyword evidence="7" id="KW-1185">Reference proteome</keyword>
<reference evidence="7" key="1">
    <citation type="journal article" date="2013" name="Stand. Genomic Sci.">
        <title>Complete genome sequence of the halophilic bacterium Spirochaeta africana type strain (Z-7692(T)) from the alkaline Lake Magadi in the East African Rift.</title>
        <authorList>
            <person name="Liolos K."/>
            <person name="Abt B."/>
            <person name="Scheuner C."/>
            <person name="Teshima H."/>
            <person name="Held B."/>
            <person name="Lapidus A."/>
            <person name="Nolan M."/>
            <person name="Lucas S."/>
            <person name="Deshpande S."/>
            <person name="Cheng J.F."/>
            <person name="Tapia R."/>
            <person name="Goodwin L.A."/>
            <person name="Pitluck S."/>
            <person name="Pagani I."/>
            <person name="Ivanova N."/>
            <person name="Mavromatis K."/>
            <person name="Mikhailova N."/>
            <person name="Huntemann M."/>
            <person name="Pati A."/>
            <person name="Chen A."/>
            <person name="Palaniappan K."/>
            <person name="Land M."/>
            <person name="Rohde M."/>
            <person name="Tindall B.J."/>
            <person name="Detter J.C."/>
            <person name="Goker M."/>
            <person name="Bristow J."/>
            <person name="Eisen J.A."/>
            <person name="Markowitz V."/>
            <person name="Hugenholtz P."/>
            <person name="Woyke T."/>
            <person name="Klenk H.P."/>
            <person name="Kyrpides N.C."/>
        </authorList>
    </citation>
    <scope>NUCLEOTIDE SEQUENCE</scope>
    <source>
        <strain evidence="7">ATCC 700263 / DSM 8902 / Z-7692</strain>
    </source>
</reference>
<gene>
    <name evidence="6" type="ordered locus">Spiaf_2869</name>
</gene>
<dbReference type="AlphaFoldDB" id="H9UMZ4"/>
<dbReference type="InterPro" id="IPR003115">
    <property type="entry name" value="ParB_N"/>
</dbReference>
<dbReference type="Gene3D" id="1.10.10.2830">
    <property type="match status" value="1"/>
</dbReference>
<dbReference type="Pfam" id="PF17762">
    <property type="entry name" value="HTH_ParB"/>
    <property type="match status" value="1"/>
</dbReference>
<dbReference type="FunFam" id="1.10.10.2830:FF:000001">
    <property type="entry name" value="Chromosome partitioning protein ParB"/>
    <property type="match status" value="1"/>
</dbReference>
<feature type="domain" description="ParB-like N-terminal" evidence="5">
    <location>
        <begin position="29"/>
        <end position="119"/>
    </location>
</feature>
<dbReference type="GO" id="GO:0003677">
    <property type="term" value="F:DNA binding"/>
    <property type="evidence" value="ECO:0007669"/>
    <property type="project" value="UniProtKB-KW"/>
</dbReference>
<dbReference type="RefSeq" id="WP_014456869.1">
    <property type="nucleotide sequence ID" value="NC_017098.1"/>
</dbReference>
<proteinExistence type="inferred from homology"/>
<dbReference type="OrthoDB" id="9802051at2"/>
<dbReference type="GO" id="GO:0007059">
    <property type="term" value="P:chromosome segregation"/>
    <property type="evidence" value="ECO:0007669"/>
    <property type="project" value="UniProtKB-KW"/>
</dbReference>
<dbReference type="KEGG" id="sfc:Spiaf_2869"/>
<evidence type="ECO:0000259" key="5">
    <source>
        <dbReference type="SMART" id="SM00470"/>
    </source>
</evidence>
<dbReference type="GO" id="GO:0045881">
    <property type="term" value="P:positive regulation of sporulation resulting in formation of a cellular spore"/>
    <property type="evidence" value="ECO:0007669"/>
    <property type="project" value="TreeGrafter"/>
</dbReference>
<organism evidence="6 7">
    <name type="scientific">Spirochaeta africana (strain ATCC 700263 / DSM 8902 / Z-7692)</name>
    <dbReference type="NCBI Taxonomy" id="889378"/>
    <lineage>
        <taxon>Bacteria</taxon>
        <taxon>Pseudomonadati</taxon>
        <taxon>Spirochaetota</taxon>
        <taxon>Spirochaetia</taxon>
        <taxon>Spirochaetales</taxon>
        <taxon>Spirochaetaceae</taxon>
        <taxon>Spirochaeta</taxon>
    </lineage>
</organism>
<keyword evidence="2" id="KW-0159">Chromosome partition</keyword>
<dbReference type="SUPFAM" id="SSF110849">
    <property type="entry name" value="ParB/Sulfiredoxin"/>
    <property type="match status" value="1"/>
</dbReference>
<keyword evidence="3" id="KW-0238">DNA-binding</keyword>
<dbReference type="InterPro" id="IPR041468">
    <property type="entry name" value="HTH_ParB/Spo0J"/>
</dbReference>
<dbReference type="InterPro" id="IPR004437">
    <property type="entry name" value="ParB/RepB/Spo0J"/>
</dbReference>
<dbReference type="EMBL" id="CP003282">
    <property type="protein sequence ID" value="AFG38887.1"/>
    <property type="molecule type" value="Genomic_DNA"/>
</dbReference>
<protein>
    <submittedName>
        <fullName evidence="6">Putative transcriptional regulator</fullName>
    </submittedName>
</protein>
<evidence type="ECO:0000256" key="2">
    <source>
        <dbReference type="ARBA" id="ARBA00022829"/>
    </source>
</evidence>
<sequence length="308" mass="33787">MAKQGLGRGIDALLQGQDVEEFVPDGAIKHVPLADIVTNPEQPRKHFSEAALAELADSISEKGVIQPLLVEEQPDGTYQIVAGERRFRASRLAGMDTVPVIVRSFSHDEKLEIALIENIQREDLSPIEEAKAYKSLMETSGLNQEALAKRLGKNRSTIANAVRLLRLPESVQQALDEGELSAGHARAILQAGSAEAMQQLFARIMDEGLSVRFAEALARGEELPHEAAAASPPPVQDTGKGTRQDRGEREIDLRKTIELMNLEEELIKRLGTKVIVNGSEEKGKIEISYFSMDDLNRLLELIAPETTA</sequence>
<dbReference type="Pfam" id="PF23552">
    <property type="entry name" value="ParB_C"/>
    <property type="match status" value="1"/>
</dbReference>
<dbReference type="InterPro" id="IPR036086">
    <property type="entry name" value="ParB/Sulfiredoxin_sf"/>
</dbReference>
<dbReference type="NCBIfam" id="TIGR00180">
    <property type="entry name" value="parB_part"/>
    <property type="match status" value="1"/>
</dbReference>
<dbReference type="InterPro" id="IPR050336">
    <property type="entry name" value="Chromosome_partition/occlusion"/>
</dbReference>
<dbReference type="PANTHER" id="PTHR33375:SF1">
    <property type="entry name" value="CHROMOSOME-PARTITIONING PROTEIN PARB-RELATED"/>
    <property type="match status" value="1"/>
</dbReference>
<dbReference type="HOGENOM" id="CLU_023853_0_0_12"/>
<evidence type="ECO:0000256" key="4">
    <source>
        <dbReference type="SAM" id="MobiDB-lite"/>
    </source>
</evidence>
<evidence type="ECO:0000313" key="7">
    <source>
        <dbReference type="Proteomes" id="UP000007383"/>
    </source>
</evidence>
<evidence type="ECO:0000256" key="1">
    <source>
        <dbReference type="ARBA" id="ARBA00006295"/>
    </source>
</evidence>
<dbReference type="GO" id="GO:0005694">
    <property type="term" value="C:chromosome"/>
    <property type="evidence" value="ECO:0007669"/>
    <property type="project" value="TreeGrafter"/>
</dbReference>
<dbReference type="Proteomes" id="UP000007383">
    <property type="component" value="Chromosome"/>
</dbReference>
<dbReference type="STRING" id="889378.Spiaf_2869"/>
<dbReference type="InterPro" id="IPR057240">
    <property type="entry name" value="ParB_dimer_C"/>
</dbReference>
<dbReference type="Pfam" id="PF02195">
    <property type="entry name" value="ParB_N"/>
    <property type="match status" value="1"/>
</dbReference>
<evidence type="ECO:0000256" key="3">
    <source>
        <dbReference type="ARBA" id="ARBA00023125"/>
    </source>
</evidence>
<dbReference type="SMART" id="SM00470">
    <property type="entry name" value="ParB"/>
    <property type="match status" value="1"/>
</dbReference>
<dbReference type="PATRIC" id="fig|889378.3.peg.2837"/>
<dbReference type="FunFam" id="3.90.1530.30:FF:000001">
    <property type="entry name" value="Chromosome partitioning protein ParB"/>
    <property type="match status" value="1"/>
</dbReference>
<comment type="similarity">
    <text evidence="1">Belongs to the ParB family.</text>
</comment>
<feature type="region of interest" description="Disordered" evidence="4">
    <location>
        <begin position="223"/>
        <end position="248"/>
    </location>
</feature>
<dbReference type="CDD" id="cd16393">
    <property type="entry name" value="SPO0J_N"/>
    <property type="match status" value="1"/>
</dbReference>
<dbReference type="Gene3D" id="3.90.1530.30">
    <property type="match status" value="1"/>
</dbReference>
<name>H9UMZ4_SPIAZ</name>
<evidence type="ECO:0000313" key="6">
    <source>
        <dbReference type="EMBL" id="AFG38887.1"/>
    </source>
</evidence>